<feature type="transmembrane region" description="Helical" evidence="2">
    <location>
        <begin position="61"/>
        <end position="82"/>
    </location>
</feature>
<keyword evidence="2" id="KW-0812">Transmembrane</keyword>
<name>A0A1H4IQT6_9MICO</name>
<keyword evidence="2" id="KW-0472">Membrane</keyword>
<accession>A0A1H4IQT6</accession>
<proteinExistence type="predicted"/>
<dbReference type="OrthoDB" id="9963535at2"/>
<evidence type="ECO:0000256" key="2">
    <source>
        <dbReference type="SAM" id="Phobius"/>
    </source>
</evidence>
<dbReference type="Proteomes" id="UP000183750">
    <property type="component" value="Unassembled WGS sequence"/>
</dbReference>
<dbReference type="EMBL" id="FNSQ01000005">
    <property type="protein sequence ID" value="SEB35658.1"/>
    <property type="molecule type" value="Genomic_DNA"/>
</dbReference>
<evidence type="ECO:0000313" key="3">
    <source>
        <dbReference type="EMBL" id="SEB35658.1"/>
    </source>
</evidence>
<keyword evidence="4" id="KW-1185">Reference proteome</keyword>
<protein>
    <submittedName>
        <fullName evidence="3">Uncharacterized protein</fullName>
    </submittedName>
</protein>
<gene>
    <name evidence="3" type="ORF">SAMN04489807_0087</name>
</gene>
<dbReference type="AlphaFoldDB" id="A0A1H4IQT6"/>
<dbReference type="RefSeq" id="WP_139305206.1">
    <property type="nucleotide sequence ID" value="NZ_FNSQ01000005.1"/>
</dbReference>
<reference evidence="4" key="1">
    <citation type="submission" date="2016-10" db="EMBL/GenBank/DDBJ databases">
        <authorList>
            <person name="Varghese N."/>
            <person name="Submissions S."/>
        </authorList>
    </citation>
    <scope>NUCLEOTIDE SEQUENCE [LARGE SCALE GENOMIC DNA]</scope>
    <source>
        <strain evidence="4">DSM 16089</strain>
    </source>
</reference>
<feature type="region of interest" description="Disordered" evidence="1">
    <location>
        <begin position="1"/>
        <end position="22"/>
    </location>
</feature>
<evidence type="ECO:0000313" key="4">
    <source>
        <dbReference type="Proteomes" id="UP000183750"/>
    </source>
</evidence>
<organism evidence="3 4">
    <name type="scientific">Microbacterium hydrocarbonoxydans</name>
    <dbReference type="NCBI Taxonomy" id="273678"/>
    <lineage>
        <taxon>Bacteria</taxon>
        <taxon>Bacillati</taxon>
        <taxon>Actinomycetota</taxon>
        <taxon>Actinomycetes</taxon>
        <taxon>Micrococcales</taxon>
        <taxon>Microbacteriaceae</taxon>
        <taxon>Microbacterium</taxon>
    </lineage>
</organism>
<evidence type="ECO:0000256" key="1">
    <source>
        <dbReference type="SAM" id="MobiDB-lite"/>
    </source>
</evidence>
<sequence>MSGAMNSLSRVDAAERTAPSTLSDAVSLAPLPASEAVGRATGLGRAPLITQDPPTWRTAGIVGLIALVAAAALPVIASILSLPL</sequence>
<keyword evidence="2" id="KW-1133">Transmembrane helix</keyword>